<feature type="region of interest" description="Disordered" evidence="1">
    <location>
        <begin position="1"/>
        <end position="48"/>
    </location>
</feature>
<feature type="compositionally biased region" description="Basic and acidic residues" evidence="1">
    <location>
        <begin position="1"/>
        <end position="21"/>
    </location>
</feature>
<evidence type="ECO:0000313" key="3">
    <source>
        <dbReference type="Proteomes" id="UP001141253"/>
    </source>
</evidence>
<reference evidence="2" key="1">
    <citation type="submission" date="2022-10" db="EMBL/GenBank/DDBJ databases">
        <authorList>
            <person name="Hyden B.L."/>
            <person name="Feng K."/>
            <person name="Yates T."/>
            <person name="Jawdy S."/>
            <person name="Smart L.B."/>
            <person name="Muchero W."/>
        </authorList>
    </citation>
    <scope>NUCLEOTIDE SEQUENCE</scope>
    <source>
        <tissue evidence="2">Shoot tip</tissue>
    </source>
</reference>
<dbReference type="EMBL" id="JAPFFI010000018">
    <property type="protein sequence ID" value="KAJ6349395.1"/>
    <property type="molecule type" value="Genomic_DNA"/>
</dbReference>
<accession>A0ABQ9ANN2</accession>
<evidence type="ECO:0000313" key="2">
    <source>
        <dbReference type="EMBL" id="KAJ6349395.1"/>
    </source>
</evidence>
<reference evidence="2" key="2">
    <citation type="journal article" date="2023" name="Int. J. Mol. Sci.">
        <title>De Novo Assembly and Annotation of 11 Diverse Shrub Willow (Salix) Genomes Reveals Novel Gene Organization in Sex-Linked Regions.</title>
        <authorList>
            <person name="Hyden B."/>
            <person name="Feng K."/>
            <person name="Yates T.B."/>
            <person name="Jawdy S."/>
            <person name="Cereghino C."/>
            <person name="Smart L.B."/>
            <person name="Muchero W."/>
        </authorList>
    </citation>
    <scope>NUCLEOTIDE SEQUENCE</scope>
    <source>
        <tissue evidence="2">Shoot tip</tissue>
    </source>
</reference>
<name>A0ABQ9ANN2_9ROSI</name>
<protein>
    <submittedName>
        <fullName evidence="2">Uncharacterized protein</fullName>
    </submittedName>
</protein>
<gene>
    <name evidence="2" type="ORF">OIU77_006893</name>
</gene>
<organism evidence="2 3">
    <name type="scientific">Salix suchowensis</name>
    <dbReference type="NCBI Taxonomy" id="1278906"/>
    <lineage>
        <taxon>Eukaryota</taxon>
        <taxon>Viridiplantae</taxon>
        <taxon>Streptophyta</taxon>
        <taxon>Embryophyta</taxon>
        <taxon>Tracheophyta</taxon>
        <taxon>Spermatophyta</taxon>
        <taxon>Magnoliopsida</taxon>
        <taxon>eudicotyledons</taxon>
        <taxon>Gunneridae</taxon>
        <taxon>Pentapetalae</taxon>
        <taxon>rosids</taxon>
        <taxon>fabids</taxon>
        <taxon>Malpighiales</taxon>
        <taxon>Salicaceae</taxon>
        <taxon>Saliceae</taxon>
        <taxon>Salix</taxon>
    </lineage>
</organism>
<dbReference type="Proteomes" id="UP001141253">
    <property type="component" value="Chromosome 19"/>
</dbReference>
<sequence>MLPFLEEKLQPREDRVVRDGAQESGAATIEDTKNPGGGAIKTPDAGTESVAAGTFARPMTTGSVFNTELRESSVLKAPMEALGCSEMTIELRERDR</sequence>
<evidence type="ECO:0000256" key="1">
    <source>
        <dbReference type="SAM" id="MobiDB-lite"/>
    </source>
</evidence>
<comment type="caution">
    <text evidence="2">The sequence shown here is derived from an EMBL/GenBank/DDBJ whole genome shotgun (WGS) entry which is preliminary data.</text>
</comment>
<keyword evidence="3" id="KW-1185">Reference proteome</keyword>
<proteinExistence type="predicted"/>